<evidence type="ECO:0000313" key="8">
    <source>
        <dbReference type="Proteomes" id="UP000009328"/>
    </source>
</evidence>
<gene>
    <name evidence="7" type="ORF">BN7_470</name>
</gene>
<dbReference type="GO" id="GO:0005737">
    <property type="term" value="C:cytoplasm"/>
    <property type="evidence" value="ECO:0007669"/>
    <property type="project" value="TreeGrafter"/>
</dbReference>
<evidence type="ECO:0000256" key="2">
    <source>
        <dbReference type="ARBA" id="ARBA00022771"/>
    </source>
</evidence>
<dbReference type="eggNOG" id="KOG2752">
    <property type="taxonomic scope" value="Eukaryota"/>
</dbReference>
<dbReference type="SMART" id="SM00396">
    <property type="entry name" value="ZnF_UBR1"/>
    <property type="match status" value="1"/>
</dbReference>
<evidence type="ECO:0000256" key="5">
    <source>
        <dbReference type="SAM" id="MobiDB-lite"/>
    </source>
</evidence>
<dbReference type="GO" id="GO:0008270">
    <property type="term" value="F:zinc ion binding"/>
    <property type="evidence" value="ECO:0007669"/>
    <property type="project" value="UniProtKB-KW"/>
</dbReference>
<dbReference type="InParanoid" id="K0KDE8"/>
<evidence type="ECO:0000256" key="3">
    <source>
        <dbReference type="ARBA" id="ARBA00022833"/>
    </source>
</evidence>
<dbReference type="Pfam" id="PF02207">
    <property type="entry name" value="zf-UBR"/>
    <property type="match status" value="1"/>
</dbReference>
<dbReference type="EC" id="6.3.2.-" evidence="7"/>
<sequence>MSQDTQSSITAQEYISSQNALEKQARELMPYDPNTCTYSMGSIRQQIYACLTCLEKTNQLSGVCYSCSIQCHHDHNLIELFTKRNFNCDCGTTRTQFPCSLRSNSKDDLPSNDNIYNQNYKGIFCDCSKPYNPLEEKSNMLQCIFGDQCNEDWYHDYCIMGLDHYDVDDTNHDDNDKSVNKLDSLGEPEQDAQTQLEKNLQNNDSIGDKRKQDDNPDDQDSEPVLNGFPNLDDFDCFICWKCINHHKPIFDKIKLNNEIVLTTVDKITSKSLIERNEIIKSNTNSLLHKKRKIDYDYSIFLKHNHEENFTYLYNTTTDQEIKSFLQTHPHLLKDEPIYEPPQDESDDDNSSIYDLGARAINNLPRDKAIEGVQAYQNIKDKLKEFLKPFAKDGKIVGEEDVKGFFENIKK</sequence>
<feature type="region of interest" description="Disordered" evidence="5">
    <location>
        <begin position="198"/>
        <end position="225"/>
    </location>
</feature>
<keyword evidence="3" id="KW-0862">Zinc</keyword>
<dbReference type="PANTHER" id="PTHR13513">
    <property type="entry name" value="E3 UBIQUITIN-PROTEIN LIGASE UBR7"/>
    <property type="match status" value="1"/>
</dbReference>
<evidence type="ECO:0000313" key="7">
    <source>
        <dbReference type="EMBL" id="CCH40936.1"/>
    </source>
</evidence>
<feature type="region of interest" description="Disordered" evidence="5">
    <location>
        <begin position="174"/>
        <end position="193"/>
    </location>
</feature>
<dbReference type="HOGENOM" id="CLU_025221_1_0_1"/>
<evidence type="ECO:0000259" key="6">
    <source>
        <dbReference type="PROSITE" id="PS51157"/>
    </source>
</evidence>
<keyword evidence="2" id="KW-0863">Zinc-finger</keyword>
<comment type="caution">
    <text evidence="7">The sequence shown here is derived from an EMBL/GenBank/DDBJ whole genome shotgun (WGS) entry which is preliminary data.</text>
</comment>
<dbReference type="PROSITE" id="PS51157">
    <property type="entry name" value="ZF_UBR"/>
    <property type="match status" value="1"/>
</dbReference>
<keyword evidence="8" id="KW-1185">Reference proteome</keyword>
<dbReference type="PANTHER" id="PTHR13513:SF9">
    <property type="entry name" value="E3 UBIQUITIN-PROTEIN LIGASE UBR7-RELATED"/>
    <property type="match status" value="1"/>
</dbReference>
<keyword evidence="1" id="KW-0479">Metal-binding</keyword>
<evidence type="ECO:0000256" key="4">
    <source>
        <dbReference type="PROSITE-ProRule" id="PRU00508"/>
    </source>
</evidence>
<reference evidence="7 8" key="1">
    <citation type="journal article" date="2012" name="Eukaryot. Cell">
        <title>Draft genome sequence of Wickerhamomyces ciferrii NRRL Y-1031 F-60-10.</title>
        <authorList>
            <person name="Schneider J."/>
            <person name="Andrea H."/>
            <person name="Blom J."/>
            <person name="Jaenicke S."/>
            <person name="Ruckert C."/>
            <person name="Schorsch C."/>
            <person name="Szczepanowski R."/>
            <person name="Farwick M."/>
            <person name="Goesmann A."/>
            <person name="Puhler A."/>
            <person name="Schaffer S."/>
            <person name="Tauch A."/>
            <person name="Kohler T."/>
            <person name="Brinkrolf K."/>
        </authorList>
    </citation>
    <scope>NUCLEOTIDE SEQUENCE [LARGE SCALE GENOMIC DNA]</scope>
    <source>
        <strain evidence="8">ATCC 14091 / BCRC 22168 / CBS 111 / JCM 3599 / NBRC 0793 / NRRL Y-1031 F-60-10</strain>
    </source>
</reference>
<feature type="zinc finger region" description="UBR-type" evidence="4">
    <location>
        <begin position="34"/>
        <end position="104"/>
    </location>
</feature>
<dbReference type="CDD" id="cd19677">
    <property type="entry name" value="UBR-box_UBR7"/>
    <property type="match status" value="1"/>
</dbReference>
<dbReference type="InterPro" id="IPR003126">
    <property type="entry name" value="Znf_UBR"/>
</dbReference>
<dbReference type="EMBL" id="CAIF01000007">
    <property type="protein sequence ID" value="CCH40936.1"/>
    <property type="molecule type" value="Genomic_DNA"/>
</dbReference>
<evidence type="ECO:0000256" key="1">
    <source>
        <dbReference type="ARBA" id="ARBA00022723"/>
    </source>
</evidence>
<dbReference type="Proteomes" id="UP000009328">
    <property type="component" value="Unassembled WGS sequence"/>
</dbReference>
<dbReference type="AlphaFoldDB" id="K0KDE8"/>
<feature type="domain" description="UBR-type" evidence="6">
    <location>
        <begin position="34"/>
        <end position="104"/>
    </location>
</feature>
<name>K0KDE8_WICCF</name>
<dbReference type="InterPro" id="IPR047506">
    <property type="entry name" value="UBR7-like_UBR-box"/>
</dbReference>
<accession>K0KDE8</accession>
<dbReference type="InterPro" id="IPR040204">
    <property type="entry name" value="UBR7"/>
</dbReference>
<proteinExistence type="predicted"/>
<dbReference type="GO" id="GO:0061630">
    <property type="term" value="F:ubiquitin protein ligase activity"/>
    <property type="evidence" value="ECO:0007669"/>
    <property type="project" value="InterPro"/>
</dbReference>
<protein>
    <submittedName>
        <fullName evidence="7">E3 ubiquitin-protein ligase</fullName>
        <ecNumber evidence="7">6.3.2.-</ecNumber>
    </submittedName>
</protein>
<organism evidence="7 8">
    <name type="scientific">Wickerhamomyces ciferrii (strain ATCC 14091 / BCRC 22168 / CBS 111 / JCM 3599 / NBRC 0793 / NRRL Y-1031 F-60-10)</name>
    <name type="common">Yeast</name>
    <name type="synonym">Pichia ciferrii</name>
    <dbReference type="NCBI Taxonomy" id="1206466"/>
    <lineage>
        <taxon>Eukaryota</taxon>
        <taxon>Fungi</taxon>
        <taxon>Dikarya</taxon>
        <taxon>Ascomycota</taxon>
        <taxon>Saccharomycotina</taxon>
        <taxon>Saccharomycetes</taxon>
        <taxon>Phaffomycetales</taxon>
        <taxon>Wickerhamomycetaceae</taxon>
        <taxon>Wickerhamomyces</taxon>
    </lineage>
</organism>